<evidence type="ECO:0000313" key="1">
    <source>
        <dbReference type="EMBL" id="MCU9612790.1"/>
    </source>
</evidence>
<protein>
    <submittedName>
        <fullName evidence="1">Uncharacterized protein</fullName>
    </submittedName>
</protein>
<keyword evidence="2" id="KW-1185">Reference proteome</keyword>
<dbReference type="PROSITE" id="PS51257">
    <property type="entry name" value="PROKAR_LIPOPROTEIN"/>
    <property type="match status" value="1"/>
</dbReference>
<comment type="caution">
    <text evidence="1">The sequence shown here is derived from an EMBL/GenBank/DDBJ whole genome shotgun (WGS) entry which is preliminary data.</text>
</comment>
<dbReference type="RefSeq" id="WP_263072002.1">
    <property type="nucleotide sequence ID" value="NZ_JAOUSF010000002.1"/>
</dbReference>
<name>A0AAE3LLU6_9BACI</name>
<gene>
    <name evidence="1" type="ORF">OEV98_04410</name>
</gene>
<reference evidence="1" key="1">
    <citation type="submission" date="2022-10" db="EMBL/GenBank/DDBJ databases">
        <title>Description of Fervidibacillus gen. nov. in the family Fervidibacillaceae fam. nov. with two species, Fervidibacillus albus sp. nov., and Fervidibacillus halotolerans sp. nov., isolated from tidal flat sediments.</title>
        <authorList>
            <person name="Kwon K.K."/>
            <person name="Yang S.-H."/>
        </authorList>
    </citation>
    <scope>NUCLEOTIDE SEQUENCE</scope>
    <source>
        <strain evidence="1">JCM 19140</strain>
    </source>
</reference>
<accession>A0AAE3LLU6</accession>
<evidence type="ECO:0000313" key="2">
    <source>
        <dbReference type="Proteomes" id="UP001209318"/>
    </source>
</evidence>
<dbReference type="AlphaFoldDB" id="A0AAE3LLU6"/>
<dbReference type="Proteomes" id="UP001209318">
    <property type="component" value="Unassembled WGS sequence"/>
</dbReference>
<proteinExistence type="predicted"/>
<organism evidence="1 2">
    <name type="scientific">Perspicuibacillus lycopersici</name>
    <dbReference type="NCBI Taxonomy" id="1325689"/>
    <lineage>
        <taxon>Bacteria</taxon>
        <taxon>Bacillati</taxon>
        <taxon>Bacillota</taxon>
        <taxon>Bacilli</taxon>
        <taxon>Bacillales</taxon>
        <taxon>Bacillaceae</taxon>
        <taxon>Perspicuibacillus</taxon>
    </lineage>
</organism>
<dbReference type="EMBL" id="JAOUSF010000002">
    <property type="protein sequence ID" value="MCU9612790.1"/>
    <property type="molecule type" value="Genomic_DNA"/>
</dbReference>
<sequence length="254" mass="29004">MKNAITILLLCMIGGVALMGCSGTGRSIVEANHSNFIEENREEIERNVKQLFNQYHLDENALIIEKIGEPKKYPNGDYEFLIYIEYQGTPSFSDVLIGNPDTLTIVDQEEQLILNVFNRLYMEERYNEYKPVIDYLSEIGVTDPANLANAKMKYFRTSVGISNEINQNIRKTYKEVNGDQEKFRAYIKENRKTFDSLTSTIDITGFKENMSEEESAQLVEKVKALPPAIYNIGVGYQDFSTDKQAGVFEIITVE</sequence>